<evidence type="ECO:0000313" key="2">
    <source>
        <dbReference type="Proteomes" id="UP000326178"/>
    </source>
</evidence>
<evidence type="ECO:0000313" key="1">
    <source>
        <dbReference type="EMBL" id="QEU75848.1"/>
    </source>
</evidence>
<name>A0A5J6FHL4_9ACTN</name>
<proteinExistence type="predicted"/>
<protein>
    <submittedName>
        <fullName evidence="1">Uncharacterized protein</fullName>
    </submittedName>
</protein>
<gene>
    <name evidence="1" type="ORF">CP967_31245</name>
</gene>
<reference evidence="1 2" key="1">
    <citation type="submission" date="2017-09" db="EMBL/GenBank/DDBJ databases">
        <authorList>
            <person name="Lee N."/>
            <person name="Cho B.-K."/>
        </authorList>
    </citation>
    <scope>NUCLEOTIDE SEQUENCE [LARGE SCALE GENOMIC DNA]</scope>
    <source>
        <strain evidence="1 2">ATCC 12769</strain>
    </source>
</reference>
<dbReference type="AlphaFoldDB" id="A0A5J6FHL4"/>
<keyword evidence="2" id="KW-1185">Reference proteome</keyword>
<dbReference type="Proteomes" id="UP000326178">
    <property type="component" value="Chromosome"/>
</dbReference>
<sequence length="99" mass="11464">MSECSMPDELGPGLDVEGFILDEIRGMALDWCCRKHYNTRPEQILAAYRDQVLHEAAEKIRAKADTFSDWDFTTRRDMREAADLVDHDVEDEEEEGDEL</sequence>
<dbReference type="KEGG" id="snk:CP967_31245"/>
<dbReference type="EMBL" id="CP023702">
    <property type="protein sequence ID" value="QEU75848.1"/>
    <property type="molecule type" value="Genomic_DNA"/>
</dbReference>
<organism evidence="1 2">
    <name type="scientific">Streptomyces nitrosporeus</name>
    <dbReference type="NCBI Taxonomy" id="28894"/>
    <lineage>
        <taxon>Bacteria</taxon>
        <taxon>Bacillati</taxon>
        <taxon>Actinomycetota</taxon>
        <taxon>Actinomycetes</taxon>
        <taxon>Kitasatosporales</taxon>
        <taxon>Streptomycetaceae</taxon>
        <taxon>Streptomyces</taxon>
    </lineage>
</organism>
<dbReference type="RefSeq" id="WP_150491164.1">
    <property type="nucleotide sequence ID" value="NZ_BMUV01000003.1"/>
</dbReference>
<accession>A0A5J6FHL4</accession>